<evidence type="ECO:0000313" key="2">
    <source>
        <dbReference type="EMBL" id="CEL97076.1"/>
    </source>
</evidence>
<proteinExistence type="predicted"/>
<dbReference type="EMBL" id="CDMY01000253">
    <property type="protein sequence ID" value="CEL97076.1"/>
    <property type="molecule type" value="Genomic_DNA"/>
</dbReference>
<gene>
    <name evidence="2" type="ORF">Vbra_5047</name>
</gene>
<reference evidence="2 3" key="1">
    <citation type="submission" date="2014-11" db="EMBL/GenBank/DDBJ databases">
        <authorList>
            <person name="Zhu J."/>
            <person name="Qi W."/>
            <person name="Song R."/>
        </authorList>
    </citation>
    <scope>NUCLEOTIDE SEQUENCE [LARGE SCALE GENOMIC DNA]</scope>
</reference>
<evidence type="ECO:0000256" key="1">
    <source>
        <dbReference type="SAM" id="MobiDB-lite"/>
    </source>
</evidence>
<sequence length="74" mass="8160">MGADLAVQQIKTGHKSKKAATSPRLPYQRQPDGPLTEAERTAIRQSAAGDLEGGIKKHLKGMTKQRRTRRPPRS</sequence>
<accession>A0A0G4EKT9</accession>
<dbReference type="InParanoid" id="A0A0G4EKT9"/>
<protein>
    <submittedName>
        <fullName evidence="2">Uncharacterized protein</fullName>
    </submittedName>
</protein>
<dbReference type="Proteomes" id="UP000041254">
    <property type="component" value="Unassembled WGS sequence"/>
</dbReference>
<dbReference type="AlphaFoldDB" id="A0A0G4EKT9"/>
<dbReference type="VEuPathDB" id="CryptoDB:Vbra_5047"/>
<feature type="compositionally biased region" description="Basic residues" evidence="1">
    <location>
        <begin position="56"/>
        <end position="74"/>
    </location>
</feature>
<organism evidence="2 3">
    <name type="scientific">Vitrella brassicaformis (strain CCMP3155)</name>
    <dbReference type="NCBI Taxonomy" id="1169540"/>
    <lineage>
        <taxon>Eukaryota</taxon>
        <taxon>Sar</taxon>
        <taxon>Alveolata</taxon>
        <taxon>Colpodellida</taxon>
        <taxon>Vitrellaceae</taxon>
        <taxon>Vitrella</taxon>
    </lineage>
</organism>
<feature type="region of interest" description="Disordered" evidence="1">
    <location>
        <begin position="1"/>
        <end position="74"/>
    </location>
</feature>
<name>A0A0G4EKT9_VITBC</name>
<keyword evidence="3" id="KW-1185">Reference proteome</keyword>
<evidence type="ECO:0000313" key="3">
    <source>
        <dbReference type="Proteomes" id="UP000041254"/>
    </source>
</evidence>